<keyword evidence="4" id="KW-0862">Zinc</keyword>
<keyword evidence="2" id="KW-0479">Metal-binding</keyword>
<evidence type="ECO:0000313" key="9">
    <source>
        <dbReference type="EMBL" id="KFK36054.1"/>
    </source>
</evidence>
<feature type="region of interest" description="Disordered" evidence="6">
    <location>
        <begin position="474"/>
        <end position="517"/>
    </location>
</feature>
<gene>
    <name evidence="9" type="ordered locus">AALP_Aa4g071800</name>
</gene>
<evidence type="ECO:0000256" key="2">
    <source>
        <dbReference type="ARBA" id="ARBA00022723"/>
    </source>
</evidence>
<dbReference type="InterPro" id="IPR012935">
    <property type="entry name" value="NuBaID_N"/>
</dbReference>
<organism evidence="9 10">
    <name type="scientific">Arabis alpina</name>
    <name type="common">Alpine rock-cress</name>
    <dbReference type="NCBI Taxonomy" id="50452"/>
    <lineage>
        <taxon>Eukaryota</taxon>
        <taxon>Viridiplantae</taxon>
        <taxon>Streptophyta</taxon>
        <taxon>Embryophyta</taxon>
        <taxon>Tracheophyta</taxon>
        <taxon>Spermatophyta</taxon>
        <taxon>Magnoliopsida</taxon>
        <taxon>eudicotyledons</taxon>
        <taxon>Gunneridae</taxon>
        <taxon>Pentapetalae</taxon>
        <taxon>rosids</taxon>
        <taxon>malvids</taxon>
        <taxon>Brassicales</taxon>
        <taxon>Brassicaceae</taxon>
        <taxon>Arabideae</taxon>
        <taxon>Arabis</taxon>
    </lineage>
</organism>
<keyword evidence="10" id="KW-1185">Reference proteome</keyword>
<dbReference type="OrthoDB" id="614844at2759"/>
<evidence type="ECO:0000256" key="3">
    <source>
        <dbReference type="ARBA" id="ARBA00022771"/>
    </source>
</evidence>
<feature type="domain" description="C3HC-type" evidence="7">
    <location>
        <begin position="82"/>
        <end position="207"/>
    </location>
</feature>
<name>A0A087H1Q2_ARAAL</name>
<feature type="region of interest" description="Disordered" evidence="6">
    <location>
        <begin position="427"/>
        <end position="451"/>
    </location>
</feature>
<accession>A0A087H1Q2</accession>
<evidence type="ECO:0000256" key="4">
    <source>
        <dbReference type="ARBA" id="ARBA00022833"/>
    </source>
</evidence>
<evidence type="ECO:0000259" key="7">
    <source>
        <dbReference type="Pfam" id="PF07967"/>
    </source>
</evidence>
<evidence type="ECO:0000256" key="6">
    <source>
        <dbReference type="SAM" id="MobiDB-lite"/>
    </source>
</evidence>
<proteinExistence type="predicted"/>
<feature type="region of interest" description="Disordered" evidence="6">
    <location>
        <begin position="309"/>
        <end position="331"/>
    </location>
</feature>
<keyword evidence="5" id="KW-0539">Nucleus</keyword>
<dbReference type="Proteomes" id="UP000029120">
    <property type="component" value="Chromosome 4"/>
</dbReference>
<evidence type="ECO:0000256" key="1">
    <source>
        <dbReference type="ARBA" id="ARBA00004123"/>
    </source>
</evidence>
<dbReference type="InterPro" id="IPR013909">
    <property type="entry name" value="NuBaID_C"/>
</dbReference>
<feature type="domain" description="NuBaID C-terminal" evidence="8">
    <location>
        <begin position="337"/>
        <end position="544"/>
    </location>
</feature>
<sequence length="596" mass="65719">MAQDSEKRFHQIMDQLFTPSKSHLPSSSSTTSLSVEQQSRGKKRLNPCSVLSLVEPKTGLGTIDRSLKARSETSSPSGLCRPWDRGDLMRRLATFKSMTWFAKPQVISAVNCARRGWVNNETDTIACESCGAHLYFSAPASWSKQQVEKAALVFSLQLDNGHKLLCPWKENSCEETLFEFPSMTPQDLVDRHEERSEALLQVLSLPVISPSAIEYMRSSDLEEFLNRPIAPASGDTSAEFSQTRSLINHVGASPAQLFYQAQKLISLCGWEPRALPYIVDCKDKSGESTRGTDSIDLLPETATRELLNFSNSTPSPNGISGNSENPTLPDTLNSDPSSVVLDCKLCGACVGLWVFSTVPRPLELCRVTGDTEVNTEKNPKGRTLQTQTSSLKFTIAGGPPATKQNFKATISLPIIGRNLRSRFASYSRDRDHGTVSSIQDQQCETAENNDGITENSDQAMIVIAETVNGRSNTFAIDSYTTPPKKDKQMTMVVRSSPPENNKTKDSTAGKSGTSNKQMEFDPVKQHRHFCPWIWSTGKRGPGWRQTLSALQRQKGSCQTPPTPSSLFKVDDPLTSVRNLFKSPSPKKRKLNRGSSS</sequence>
<evidence type="ECO:0000313" key="10">
    <source>
        <dbReference type="Proteomes" id="UP000029120"/>
    </source>
</evidence>
<feature type="compositionally biased region" description="Polar residues" evidence="6">
    <location>
        <begin position="550"/>
        <end position="559"/>
    </location>
</feature>
<dbReference type="PANTHER" id="PTHR15835:SF6">
    <property type="entry name" value="ZINC FINGER C3HC-TYPE PROTEIN 1"/>
    <property type="match status" value="1"/>
</dbReference>
<comment type="subcellular location">
    <subcellularLocation>
        <location evidence="1">Nucleus</location>
    </subcellularLocation>
</comment>
<dbReference type="OMA" id="PSAIEYM"/>
<dbReference type="Pfam" id="PF07967">
    <property type="entry name" value="zf-C3HC"/>
    <property type="match status" value="1"/>
</dbReference>
<dbReference type="EMBL" id="CM002872">
    <property type="protein sequence ID" value="KFK36054.1"/>
    <property type="molecule type" value="Genomic_DNA"/>
</dbReference>
<feature type="compositionally biased region" description="Basic residues" evidence="6">
    <location>
        <begin position="584"/>
        <end position="596"/>
    </location>
</feature>
<dbReference type="Gramene" id="KFK36054">
    <property type="protein sequence ID" value="KFK36054"/>
    <property type="gene ID" value="AALP_AA4G071800"/>
</dbReference>
<feature type="compositionally biased region" description="Polar residues" evidence="6">
    <location>
        <begin position="434"/>
        <end position="451"/>
    </location>
</feature>
<dbReference type="GO" id="GO:0005634">
    <property type="term" value="C:nucleus"/>
    <property type="evidence" value="ECO:0007669"/>
    <property type="project" value="UniProtKB-SubCell"/>
</dbReference>
<protein>
    <submittedName>
        <fullName evidence="9">Uncharacterized protein</fullName>
    </submittedName>
</protein>
<dbReference type="PANTHER" id="PTHR15835">
    <property type="entry name" value="NUCLEAR-INTERACTING PARTNER OF ALK"/>
    <property type="match status" value="1"/>
</dbReference>
<evidence type="ECO:0000259" key="8">
    <source>
        <dbReference type="Pfam" id="PF08600"/>
    </source>
</evidence>
<feature type="region of interest" description="Disordered" evidence="6">
    <location>
        <begin position="1"/>
        <end position="42"/>
    </location>
</feature>
<reference evidence="10" key="1">
    <citation type="journal article" date="2015" name="Nat. Plants">
        <title>Genome expansion of Arabis alpina linked with retrotransposition and reduced symmetric DNA methylation.</title>
        <authorList>
            <person name="Willing E.M."/>
            <person name="Rawat V."/>
            <person name="Mandakova T."/>
            <person name="Maumus F."/>
            <person name="James G.V."/>
            <person name="Nordstroem K.J."/>
            <person name="Becker C."/>
            <person name="Warthmann N."/>
            <person name="Chica C."/>
            <person name="Szarzynska B."/>
            <person name="Zytnicki M."/>
            <person name="Albani M.C."/>
            <person name="Kiefer C."/>
            <person name="Bergonzi S."/>
            <person name="Castaings L."/>
            <person name="Mateos J.L."/>
            <person name="Berns M.C."/>
            <person name="Bujdoso N."/>
            <person name="Piofczyk T."/>
            <person name="de Lorenzo L."/>
            <person name="Barrero-Sicilia C."/>
            <person name="Mateos I."/>
            <person name="Piednoel M."/>
            <person name="Hagmann J."/>
            <person name="Chen-Min-Tao R."/>
            <person name="Iglesias-Fernandez R."/>
            <person name="Schuster S.C."/>
            <person name="Alonso-Blanco C."/>
            <person name="Roudier F."/>
            <person name="Carbonero P."/>
            <person name="Paz-Ares J."/>
            <person name="Davis S.J."/>
            <person name="Pecinka A."/>
            <person name="Quesneville H."/>
            <person name="Colot V."/>
            <person name="Lysak M.A."/>
            <person name="Weigel D."/>
            <person name="Coupland G."/>
            <person name="Schneeberger K."/>
        </authorList>
    </citation>
    <scope>NUCLEOTIDE SEQUENCE [LARGE SCALE GENOMIC DNA]</scope>
    <source>
        <strain evidence="10">cv. Pajares</strain>
    </source>
</reference>
<evidence type="ECO:0000256" key="5">
    <source>
        <dbReference type="ARBA" id="ARBA00023242"/>
    </source>
</evidence>
<keyword evidence="3" id="KW-0863">Zinc-finger</keyword>
<dbReference type="eggNOG" id="KOG4765">
    <property type="taxonomic scope" value="Eukaryota"/>
</dbReference>
<feature type="compositionally biased region" description="Polar residues" evidence="6">
    <location>
        <begin position="508"/>
        <end position="517"/>
    </location>
</feature>
<feature type="compositionally biased region" description="Low complexity" evidence="6">
    <location>
        <begin position="18"/>
        <end position="34"/>
    </location>
</feature>
<dbReference type="AlphaFoldDB" id="A0A087H1Q2"/>
<feature type="region of interest" description="Disordered" evidence="6">
    <location>
        <begin position="550"/>
        <end position="596"/>
    </location>
</feature>
<dbReference type="GO" id="GO:0008270">
    <property type="term" value="F:zinc ion binding"/>
    <property type="evidence" value="ECO:0007669"/>
    <property type="project" value="UniProtKB-KW"/>
</dbReference>
<dbReference type="Pfam" id="PF08600">
    <property type="entry name" value="NuBaID_C"/>
    <property type="match status" value="1"/>
</dbReference>
<feature type="compositionally biased region" description="Basic and acidic residues" evidence="6">
    <location>
        <begin position="1"/>
        <end position="11"/>
    </location>
</feature>